<protein>
    <recommendedName>
        <fullName evidence="1">MobA/VirD2-like nuclease domain-containing protein</fullName>
    </recommendedName>
</protein>
<dbReference type="Pfam" id="PF03432">
    <property type="entry name" value="Relaxase"/>
    <property type="match status" value="1"/>
</dbReference>
<dbReference type="OrthoDB" id="1525197at2"/>
<reference evidence="2 3" key="1">
    <citation type="submission" date="2019-06" db="EMBL/GenBank/DDBJ databases">
        <title>A novel bacterium of genus Pontibacter, isolated from marine sediment.</title>
        <authorList>
            <person name="Huang H."/>
            <person name="Mo K."/>
            <person name="Hu Y."/>
        </authorList>
    </citation>
    <scope>NUCLEOTIDE SEQUENCE [LARGE SCALE GENOMIC DNA]</scope>
    <source>
        <strain evidence="2 3">HB172049</strain>
    </source>
</reference>
<dbReference type="InterPro" id="IPR005094">
    <property type="entry name" value="Endonuclease_MobA/VirD2"/>
</dbReference>
<organism evidence="2 3">
    <name type="scientific">Pontibacter mangrovi</name>
    <dbReference type="NCBI Taxonomy" id="2589816"/>
    <lineage>
        <taxon>Bacteria</taxon>
        <taxon>Pseudomonadati</taxon>
        <taxon>Bacteroidota</taxon>
        <taxon>Cytophagia</taxon>
        <taxon>Cytophagales</taxon>
        <taxon>Hymenobacteraceae</taxon>
        <taxon>Pontibacter</taxon>
    </lineage>
</organism>
<proteinExistence type="predicted"/>
<evidence type="ECO:0000313" key="3">
    <source>
        <dbReference type="Proteomes" id="UP000316727"/>
    </source>
</evidence>
<dbReference type="Proteomes" id="UP000316727">
    <property type="component" value="Unassembled WGS sequence"/>
</dbReference>
<accession>A0A501VR83</accession>
<name>A0A501VR83_9BACT</name>
<keyword evidence="3" id="KW-1185">Reference proteome</keyword>
<evidence type="ECO:0000313" key="2">
    <source>
        <dbReference type="EMBL" id="TPE39708.1"/>
    </source>
</evidence>
<dbReference type="EMBL" id="VFRQ01000020">
    <property type="protein sequence ID" value="TPE39708.1"/>
    <property type="molecule type" value="Genomic_DNA"/>
</dbReference>
<feature type="domain" description="MobA/VirD2-like nuclease" evidence="1">
    <location>
        <begin position="19"/>
        <end position="146"/>
    </location>
</feature>
<evidence type="ECO:0000259" key="1">
    <source>
        <dbReference type="Pfam" id="PF03432"/>
    </source>
</evidence>
<comment type="caution">
    <text evidence="2">The sequence shown here is derived from an EMBL/GenBank/DDBJ whole genome shotgun (WGS) entry which is preliminary data.</text>
</comment>
<gene>
    <name evidence="2" type="ORF">FJM65_20700</name>
</gene>
<sequence>MAMIGKVSMSKSIAASVNYVVNKPRARVLAAEGLRTDSVAHIIQDFSLLSKLNPALENKAGHISLSWSRQDREKLPPGVMVDRAREYMEKLGIRNTQYLIVEHRDTQNPHVHLLYNPVDYTGRRIPVDFQLPRSMRVIEGMIQRYGYHLHRGKEAVNRQRLNPAETARFELHDAVRGVALGAKSWEELQARLQRQGISLRFKRESQSGQVLGVSFKMGKYSFKGSTLDPGLGYGRLSRQLERNLEARLQALRAGTRQQPLARAASLLQLPPGRRPYGELRLDHQALPRAFRQGVWKPGPLMENKAQLKLKSVWKW</sequence>
<dbReference type="AlphaFoldDB" id="A0A501VR83"/>